<comment type="similarity">
    <text evidence="1">Belongs to the AHA1 family.</text>
</comment>
<evidence type="ECO:0000256" key="1">
    <source>
        <dbReference type="ARBA" id="ARBA00006817"/>
    </source>
</evidence>
<protein>
    <recommendedName>
        <fullName evidence="3">Activator of Hsp90 ATPase AHSA1-like N-terminal domain-containing protein</fullName>
    </recommendedName>
</protein>
<dbReference type="SUPFAM" id="SSF103111">
    <property type="entry name" value="Activator of Hsp90 ATPase, Aha1"/>
    <property type="match status" value="1"/>
</dbReference>
<reference evidence="4 5" key="1">
    <citation type="submission" date="2024-11" db="EMBL/GenBank/DDBJ databases">
        <title>Adaptive evolution of stress response genes in parasites aligns with host niche diversity.</title>
        <authorList>
            <person name="Hahn C."/>
            <person name="Resl P."/>
        </authorList>
    </citation>
    <scope>NUCLEOTIDE SEQUENCE [LARGE SCALE GENOMIC DNA]</scope>
    <source>
        <strain evidence="4">EGGRZ-B1_66</strain>
        <tissue evidence="4">Body</tissue>
    </source>
</reference>
<comment type="caution">
    <text evidence="4">The sequence shown here is derived from an EMBL/GenBank/DDBJ whole genome shotgun (WGS) entry which is preliminary data.</text>
</comment>
<dbReference type="EMBL" id="JBJKFK010000036">
    <property type="protein sequence ID" value="KAL3320690.1"/>
    <property type="molecule type" value="Genomic_DNA"/>
</dbReference>
<proteinExistence type="inferred from homology"/>
<dbReference type="SUPFAM" id="SSF55961">
    <property type="entry name" value="Bet v1-like"/>
    <property type="match status" value="1"/>
</dbReference>
<dbReference type="InterPro" id="IPR036338">
    <property type="entry name" value="Aha1"/>
</dbReference>
<organism evidence="4 5">
    <name type="scientific">Cichlidogyrus casuarinus</name>
    <dbReference type="NCBI Taxonomy" id="1844966"/>
    <lineage>
        <taxon>Eukaryota</taxon>
        <taxon>Metazoa</taxon>
        <taxon>Spiralia</taxon>
        <taxon>Lophotrochozoa</taxon>
        <taxon>Platyhelminthes</taxon>
        <taxon>Monogenea</taxon>
        <taxon>Monopisthocotylea</taxon>
        <taxon>Dactylogyridea</taxon>
        <taxon>Ancyrocephalidae</taxon>
        <taxon>Cichlidogyrus</taxon>
    </lineage>
</organism>
<gene>
    <name evidence="4" type="ORF">Ciccas_000626</name>
</gene>
<name>A0ABD2QMM5_9PLAT</name>
<evidence type="ECO:0000259" key="3">
    <source>
        <dbReference type="SMART" id="SM01000"/>
    </source>
</evidence>
<dbReference type="Pfam" id="PF09229">
    <property type="entry name" value="Aha1_N"/>
    <property type="match status" value="1"/>
</dbReference>
<dbReference type="AlphaFoldDB" id="A0ABD2QMM5"/>
<dbReference type="InterPro" id="IPR015310">
    <property type="entry name" value="AHSA1-like_N"/>
</dbReference>
<evidence type="ECO:0000256" key="2">
    <source>
        <dbReference type="SAM" id="MobiDB-lite"/>
    </source>
</evidence>
<feature type="region of interest" description="Disordered" evidence="2">
    <location>
        <begin position="170"/>
        <end position="205"/>
    </location>
</feature>
<dbReference type="SMART" id="SM01000">
    <property type="entry name" value="Aha1_N"/>
    <property type="match status" value="1"/>
</dbReference>
<dbReference type="Gene3D" id="3.15.10.20">
    <property type="entry name" value="Activator of Hsp90 ATPase Aha1, N-terminal domain"/>
    <property type="match status" value="1"/>
</dbReference>
<sequence>MAKWGEGDPRWIVEEREDCRNVNNWHWTEKNATGWSQKRINELLNNGIIENDDYSCKIYEVSKCEGDAVANNRKGKLIFLYEWVVECKWCGSLKKGNNKTKYEGKAEIPNLSDENTADELDVLITCDSATDEAHLLKQFMHSEGSKYIKEKLGQYIKQLKEEYSRGLILPSKTQTNPSTLSNAPNLNSATVTTPKPADAPKSKITDSSEIGKHTLELKDEFFCAPDDLYRVMTTQDLVSAFTRANASVDPKIGGSFNLWGGNITGSYTELMPGKLIEMTWRRSNWTADFYSKVKIELEAFDRGTRLKLTQTGITQAELESIRSGWYSNYFQAIKQIFGYGGSLY</sequence>
<keyword evidence="5" id="KW-1185">Reference proteome</keyword>
<dbReference type="PANTHER" id="PTHR13009">
    <property type="entry name" value="HEAT SHOCK PROTEIN 90 HSP90 CO-CHAPERONE AHA-1"/>
    <property type="match status" value="1"/>
</dbReference>
<accession>A0ABD2QMM5</accession>
<evidence type="ECO:0000313" key="4">
    <source>
        <dbReference type="EMBL" id="KAL3320690.1"/>
    </source>
</evidence>
<dbReference type="Gene3D" id="3.30.530.20">
    <property type="match status" value="1"/>
</dbReference>
<feature type="domain" description="Activator of Hsp90 ATPase AHSA1-like N-terminal" evidence="3">
    <location>
        <begin position="29"/>
        <end position="165"/>
    </location>
</feature>
<dbReference type="Pfam" id="PF08327">
    <property type="entry name" value="AHSA1"/>
    <property type="match status" value="1"/>
</dbReference>
<dbReference type="InterPro" id="IPR023393">
    <property type="entry name" value="START-like_dom_sf"/>
</dbReference>
<feature type="compositionally biased region" description="Polar residues" evidence="2">
    <location>
        <begin position="171"/>
        <end position="193"/>
    </location>
</feature>
<dbReference type="InterPro" id="IPR013538">
    <property type="entry name" value="ASHA1/2-like_C"/>
</dbReference>
<dbReference type="CDD" id="cd08892">
    <property type="entry name" value="SRPBCC_Aha1"/>
    <property type="match status" value="1"/>
</dbReference>
<dbReference type="Proteomes" id="UP001626550">
    <property type="component" value="Unassembled WGS sequence"/>
</dbReference>
<evidence type="ECO:0000313" key="5">
    <source>
        <dbReference type="Proteomes" id="UP001626550"/>
    </source>
</evidence>
<dbReference type="PANTHER" id="PTHR13009:SF22">
    <property type="entry name" value="LD43819P"/>
    <property type="match status" value="1"/>
</dbReference>